<sequence length="224" mass="23058">MVESVVLLPSVLLGPASLGPLGAELTARGRSVVVADTAGATTPAEVAARYRAASPGEPAAWVAHSNAGLYLPALLGERPDDVGVLVDAALPGPAPAASAAGERLDALRQLADPDGLLPAWDAWWGPQRLAALLPDARHRQALAESAPRLPLSYFTTPVPVPADGGTEARLAWLSFDGPYASDREAMAAAGRPTRHLPGGHLSPLTQPARVAAAIEELIGRLRAP</sequence>
<dbReference type="RefSeq" id="WP_311667387.1">
    <property type="nucleotide sequence ID" value="NZ_JAVREO010000007.1"/>
</dbReference>
<dbReference type="EMBL" id="JAVREO010000007">
    <property type="protein sequence ID" value="MDT0267328.1"/>
    <property type="molecule type" value="Genomic_DNA"/>
</dbReference>
<dbReference type="InterPro" id="IPR029058">
    <property type="entry name" value="AB_hydrolase_fold"/>
</dbReference>
<gene>
    <name evidence="1" type="ORF">RM844_13640</name>
</gene>
<evidence type="ECO:0008006" key="3">
    <source>
        <dbReference type="Google" id="ProtNLM"/>
    </source>
</evidence>
<organism evidence="1 2">
    <name type="scientific">Streptomyces chisholmiae</name>
    <dbReference type="NCBI Taxonomy" id="3075540"/>
    <lineage>
        <taxon>Bacteria</taxon>
        <taxon>Bacillati</taxon>
        <taxon>Actinomycetota</taxon>
        <taxon>Actinomycetes</taxon>
        <taxon>Kitasatosporales</taxon>
        <taxon>Streptomycetaceae</taxon>
        <taxon>Streptomyces</taxon>
    </lineage>
</organism>
<proteinExistence type="predicted"/>
<reference evidence="2" key="1">
    <citation type="submission" date="2023-07" db="EMBL/GenBank/DDBJ databases">
        <title>30 novel species of actinomycetes from the DSMZ collection.</title>
        <authorList>
            <person name="Nouioui I."/>
        </authorList>
    </citation>
    <scope>NUCLEOTIDE SEQUENCE [LARGE SCALE GENOMIC DNA]</scope>
    <source>
        <strain evidence="2">DSM 44915</strain>
    </source>
</reference>
<dbReference type="Gene3D" id="3.40.50.1820">
    <property type="entry name" value="alpha/beta hydrolase"/>
    <property type="match status" value="1"/>
</dbReference>
<evidence type="ECO:0000313" key="2">
    <source>
        <dbReference type="Proteomes" id="UP001183410"/>
    </source>
</evidence>
<comment type="caution">
    <text evidence="1">The sequence shown here is derived from an EMBL/GenBank/DDBJ whole genome shotgun (WGS) entry which is preliminary data.</text>
</comment>
<protein>
    <recommendedName>
        <fullName evidence="3">Alpha/beta hydrolase</fullName>
    </recommendedName>
</protein>
<evidence type="ECO:0000313" key="1">
    <source>
        <dbReference type="EMBL" id="MDT0267328.1"/>
    </source>
</evidence>
<accession>A0ABU2JRF5</accession>
<dbReference type="Proteomes" id="UP001183410">
    <property type="component" value="Unassembled WGS sequence"/>
</dbReference>
<dbReference type="SUPFAM" id="SSF53474">
    <property type="entry name" value="alpha/beta-Hydrolases"/>
    <property type="match status" value="1"/>
</dbReference>
<name>A0ABU2JRF5_9ACTN</name>
<keyword evidence="2" id="KW-1185">Reference proteome</keyword>